<accession>A0AC34RJS8</accession>
<evidence type="ECO:0000313" key="1">
    <source>
        <dbReference type="Proteomes" id="UP000887576"/>
    </source>
</evidence>
<dbReference type="WBParaSite" id="JU765_v2.g7711.t1">
    <property type="protein sequence ID" value="JU765_v2.g7711.t1"/>
    <property type="gene ID" value="JU765_v2.g7711"/>
</dbReference>
<evidence type="ECO:0000313" key="2">
    <source>
        <dbReference type="WBParaSite" id="JU765_v2.g7711.t1"/>
    </source>
</evidence>
<proteinExistence type="predicted"/>
<dbReference type="Proteomes" id="UP000887576">
    <property type="component" value="Unplaced"/>
</dbReference>
<protein>
    <submittedName>
        <fullName evidence="2">BTB domain-containing protein</fullName>
    </submittedName>
</protein>
<organism evidence="1 2">
    <name type="scientific">Panagrolaimus sp. JU765</name>
    <dbReference type="NCBI Taxonomy" id="591449"/>
    <lineage>
        <taxon>Eukaryota</taxon>
        <taxon>Metazoa</taxon>
        <taxon>Ecdysozoa</taxon>
        <taxon>Nematoda</taxon>
        <taxon>Chromadorea</taxon>
        <taxon>Rhabditida</taxon>
        <taxon>Tylenchina</taxon>
        <taxon>Panagrolaimomorpha</taxon>
        <taxon>Panagrolaimoidea</taxon>
        <taxon>Panagrolaimidae</taxon>
        <taxon>Panagrolaimus</taxon>
    </lineage>
</organism>
<name>A0AC34RJS8_9BILA</name>
<reference evidence="2" key="1">
    <citation type="submission" date="2022-11" db="UniProtKB">
        <authorList>
            <consortium name="WormBaseParasite"/>
        </authorList>
    </citation>
    <scope>IDENTIFICATION</scope>
</reference>
<sequence>MNNLQVDFTKPDPSRPLEIRVCNRSIFVDPEWAQDVSPFLTNFFVRELVAGKRHCVEIQRDDITFQDILTMVEVICPTELGMFPKPVDSYNFLSLAKLSKQFIVPRLKSACELYISRMPLDDPKITIDDLSSYLVASYKYGLNRMTKIRLLEGIVGREIKCIDAITLQVKGLSELIHASVKAYQQNELNHFDLTNEIRLRVPCRTCRMEQPNVPLQAVKGELSTTGIPAFVVCSKCKSTICCACVLKPCKKSLDEFAIKFCESFNTSS</sequence>